<accession>A0ABD0RHH0</accession>
<dbReference type="InterPro" id="IPR003598">
    <property type="entry name" value="Ig_sub2"/>
</dbReference>
<dbReference type="Gene3D" id="2.60.40.10">
    <property type="entry name" value="Immunoglobulins"/>
    <property type="match status" value="1"/>
</dbReference>
<dbReference type="InterPro" id="IPR013098">
    <property type="entry name" value="Ig_I-set"/>
</dbReference>
<feature type="non-terminal residue" evidence="3">
    <location>
        <position position="66"/>
    </location>
</feature>
<dbReference type="AlphaFoldDB" id="A0ABD0RHH0"/>
<dbReference type="PANTHER" id="PTHR47633:SF7">
    <property type="entry name" value="TITIN HOMOLOG"/>
    <property type="match status" value="1"/>
</dbReference>
<organism evidence="3 4">
    <name type="scientific">Cirrhinus mrigala</name>
    <name type="common">Mrigala</name>
    <dbReference type="NCBI Taxonomy" id="683832"/>
    <lineage>
        <taxon>Eukaryota</taxon>
        <taxon>Metazoa</taxon>
        <taxon>Chordata</taxon>
        <taxon>Craniata</taxon>
        <taxon>Vertebrata</taxon>
        <taxon>Euteleostomi</taxon>
        <taxon>Actinopterygii</taxon>
        <taxon>Neopterygii</taxon>
        <taxon>Teleostei</taxon>
        <taxon>Ostariophysi</taxon>
        <taxon>Cypriniformes</taxon>
        <taxon>Cyprinidae</taxon>
        <taxon>Labeoninae</taxon>
        <taxon>Labeonini</taxon>
        <taxon>Cirrhinus</taxon>
    </lineage>
</organism>
<name>A0ABD0RHH0_CIRMR</name>
<protein>
    <recommendedName>
        <fullName evidence="2">Ig-like domain-containing protein</fullName>
    </recommendedName>
</protein>
<dbReference type="GO" id="GO:0055013">
    <property type="term" value="P:cardiac muscle cell development"/>
    <property type="evidence" value="ECO:0007669"/>
    <property type="project" value="UniProtKB-ARBA"/>
</dbReference>
<keyword evidence="1" id="KW-0393">Immunoglobulin domain</keyword>
<comment type="caution">
    <text evidence="3">The sequence shown here is derived from an EMBL/GenBank/DDBJ whole genome shotgun (WGS) entry which is preliminary data.</text>
</comment>
<feature type="non-terminal residue" evidence="3">
    <location>
        <position position="1"/>
    </location>
</feature>
<keyword evidence="4" id="KW-1185">Reference proteome</keyword>
<dbReference type="SUPFAM" id="SSF48726">
    <property type="entry name" value="Immunoglobulin"/>
    <property type="match status" value="1"/>
</dbReference>
<evidence type="ECO:0000256" key="1">
    <source>
        <dbReference type="ARBA" id="ARBA00023319"/>
    </source>
</evidence>
<dbReference type="Proteomes" id="UP001529510">
    <property type="component" value="Unassembled WGS sequence"/>
</dbReference>
<dbReference type="FunFam" id="2.60.40.10:FF:000107">
    <property type="entry name" value="Myosin, light chain kinase a"/>
    <property type="match status" value="1"/>
</dbReference>
<evidence type="ECO:0000313" key="3">
    <source>
        <dbReference type="EMBL" id="KAL0197781.1"/>
    </source>
</evidence>
<proteinExistence type="predicted"/>
<sequence length="66" mass="7336">SFLHVSGYPDPEVVWLKDDELLELQEECVKVDYEEDGSCTLILQNVSPHHSGLYSCKATNALGEAL</sequence>
<dbReference type="PANTHER" id="PTHR47633">
    <property type="entry name" value="IMMUNOGLOBULIN"/>
    <property type="match status" value="1"/>
</dbReference>
<evidence type="ECO:0000259" key="2">
    <source>
        <dbReference type="PROSITE" id="PS50835"/>
    </source>
</evidence>
<gene>
    <name evidence="3" type="ORF">M9458_006321</name>
</gene>
<dbReference type="InterPro" id="IPR007110">
    <property type="entry name" value="Ig-like_dom"/>
</dbReference>
<evidence type="ECO:0000313" key="4">
    <source>
        <dbReference type="Proteomes" id="UP001529510"/>
    </source>
</evidence>
<dbReference type="SMART" id="SM00408">
    <property type="entry name" value="IGc2"/>
    <property type="match status" value="1"/>
</dbReference>
<reference evidence="3 4" key="1">
    <citation type="submission" date="2024-05" db="EMBL/GenBank/DDBJ databases">
        <title>Genome sequencing and assembly of Indian major carp, Cirrhinus mrigala (Hamilton, 1822).</title>
        <authorList>
            <person name="Mohindra V."/>
            <person name="Chowdhury L.M."/>
            <person name="Lal K."/>
            <person name="Jena J.K."/>
        </authorList>
    </citation>
    <scope>NUCLEOTIDE SEQUENCE [LARGE SCALE GENOMIC DNA]</scope>
    <source>
        <strain evidence="3">CM1030</strain>
        <tissue evidence="3">Blood</tissue>
    </source>
</reference>
<dbReference type="InterPro" id="IPR013783">
    <property type="entry name" value="Ig-like_fold"/>
</dbReference>
<feature type="domain" description="Ig-like" evidence="2">
    <location>
        <begin position="1"/>
        <end position="66"/>
    </location>
</feature>
<dbReference type="PROSITE" id="PS50835">
    <property type="entry name" value="IG_LIKE"/>
    <property type="match status" value="1"/>
</dbReference>
<dbReference type="Pfam" id="PF07679">
    <property type="entry name" value="I-set"/>
    <property type="match status" value="1"/>
</dbReference>
<dbReference type="EMBL" id="JAMKFB020000003">
    <property type="protein sequence ID" value="KAL0197781.1"/>
    <property type="molecule type" value="Genomic_DNA"/>
</dbReference>
<dbReference type="GO" id="GO:0003007">
    <property type="term" value="P:heart morphogenesis"/>
    <property type="evidence" value="ECO:0007669"/>
    <property type="project" value="UniProtKB-ARBA"/>
</dbReference>
<dbReference type="InterPro" id="IPR036179">
    <property type="entry name" value="Ig-like_dom_sf"/>
</dbReference>